<evidence type="ECO:0000256" key="1">
    <source>
        <dbReference type="SAM" id="MobiDB-lite"/>
    </source>
</evidence>
<protein>
    <recommendedName>
        <fullName evidence="2">PWWP domain-containing protein</fullName>
    </recommendedName>
</protein>
<evidence type="ECO:0000259" key="2">
    <source>
        <dbReference type="PROSITE" id="PS50812"/>
    </source>
</evidence>
<reference evidence="3" key="1">
    <citation type="submission" date="2013-12" db="EMBL/GenBank/DDBJ databases">
        <title>The Genome Sequence of Aphanomyces astaci APO3.</title>
        <authorList>
            <consortium name="The Broad Institute Genomics Platform"/>
            <person name="Russ C."/>
            <person name="Tyler B."/>
            <person name="van West P."/>
            <person name="Dieguez-Uribeondo J."/>
            <person name="Young S.K."/>
            <person name="Zeng Q."/>
            <person name="Gargeya S."/>
            <person name="Fitzgerald M."/>
            <person name="Abouelleil A."/>
            <person name="Alvarado L."/>
            <person name="Chapman S.B."/>
            <person name="Gainer-Dewar J."/>
            <person name="Goldberg J."/>
            <person name="Griggs A."/>
            <person name="Gujja S."/>
            <person name="Hansen M."/>
            <person name="Howarth C."/>
            <person name="Imamovic A."/>
            <person name="Ireland A."/>
            <person name="Larimer J."/>
            <person name="McCowan C."/>
            <person name="Murphy C."/>
            <person name="Pearson M."/>
            <person name="Poon T.W."/>
            <person name="Priest M."/>
            <person name="Roberts A."/>
            <person name="Saif S."/>
            <person name="Shea T."/>
            <person name="Sykes S."/>
            <person name="Wortman J."/>
            <person name="Nusbaum C."/>
            <person name="Birren B."/>
        </authorList>
    </citation>
    <scope>NUCLEOTIDE SEQUENCE [LARGE SCALE GENOMIC DNA]</scope>
    <source>
        <strain evidence="3">APO3</strain>
    </source>
</reference>
<dbReference type="InterPro" id="IPR000313">
    <property type="entry name" value="PWWP_dom"/>
</dbReference>
<sequence>MDLGWARRPNHLWWPVYICQTKMFRKEDLHYLQNEHKSAMEVAVKSKSVLVYYLGQYTFASRTKGDVKQWACPEHNTFSGHETITDAEMLLQFTTAMTEAKVYVDTGILPFLAPSDVNQALKPPAWPQDIAPGTITWLKHATKSWTPAYVLDPTHLSAKRGVASSHVKDQLRLAKKNPHKYYLVYKFGECNIMLWKRENAKMLLWGGPEHSKLLLGIPRRESNTFLATAMQRLESFLAAKQNQKKLAVNNAYTVKVSWLRLPSSQIDPNQIQDNDDDDVSTEDEAENDTMASSGKDMSTLSVRKRKAVEEAPPAMIIYSKKTHLATVMGTSKRPAISPQPKTSLPPPVPPLFRNGVAWAHVRGQLWWPVYICNPHLWSPQPDSPTLTYDVYSFGYHTMRSRAFTLAQLRPWKCPEAPRLRETIFTALDQSKVSDQETLGNALVEADNYYVEYEQIQSYSNLDINIKRINRNNKRGVF</sequence>
<dbReference type="CDD" id="cd05162">
    <property type="entry name" value="PWWP"/>
    <property type="match status" value="1"/>
</dbReference>
<accession>W4H447</accession>
<organism evidence="3">
    <name type="scientific">Aphanomyces astaci</name>
    <name type="common">Crayfish plague agent</name>
    <dbReference type="NCBI Taxonomy" id="112090"/>
    <lineage>
        <taxon>Eukaryota</taxon>
        <taxon>Sar</taxon>
        <taxon>Stramenopiles</taxon>
        <taxon>Oomycota</taxon>
        <taxon>Saprolegniomycetes</taxon>
        <taxon>Saprolegniales</taxon>
        <taxon>Verrucalvaceae</taxon>
        <taxon>Aphanomyces</taxon>
    </lineage>
</organism>
<evidence type="ECO:0000313" key="3">
    <source>
        <dbReference type="EMBL" id="ETV86780.1"/>
    </source>
</evidence>
<gene>
    <name evidence="3" type="ORF">H257_01859</name>
</gene>
<dbReference type="Gene3D" id="2.30.30.140">
    <property type="match status" value="3"/>
</dbReference>
<dbReference type="GeneID" id="20803855"/>
<dbReference type="VEuPathDB" id="FungiDB:H257_01859"/>
<feature type="region of interest" description="Disordered" evidence="1">
    <location>
        <begin position="265"/>
        <end position="302"/>
    </location>
</feature>
<feature type="domain" description="PWWP" evidence="2">
    <location>
        <begin position="353"/>
        <end position="404"/>
    </location>
</feature>
<dbReference type="SUPFAM" id="SSF63748">
    <property type="entry name" value="Tudor/PWWP/MBT"/>
    <property type="match status" value="2"/>
</dbReference>
<dbReference type="OrthoDB" id="10451585at2759"/>
<dbReference type="EMBL" id="KI913116">
    <property type="protein sequence ID" value="ETV86780.1"/>
    <property type="molecule type" value="Genomic_DNA"/>
</dbReference>
<proteinExistence type="predicted"/>
<feature type="compositionally biased region" description="Acidic residues" evidence="1">
    <location>
        <begin position="273"/>
        <end position="287"/>
    </location>
</feature>
<feature type="compositionally biased region" description="Polar residues" evidence="1">
    <location>
        <begin position="289"/>
        <end position="301"/>
    </location>
</feature>
<dbReference type="AlphaFoldDB" id="W4H447"/>
<name>W4H447_APHAT</name>
<dbReference type="Pfam" id="PF00855">
    <property type="entry name" value="PWWP"/>
    <property type="match status" value="1"/>
</dbReference>
<dbReference type="PROSITE" id="PS50812">
    <property type="entry name" value="PWWP"/>
    <property type="match status" value="2"/>
</dbReference>
<dbReference type="RefSeq" id="XP_009823579.1">
    <property type="nucleotide sequence ID" value="XM_009825277.1"/>
</dbReference>
<feature type="domain" description="PWWP" evidence="2">
    <location>
        <begin position="1"/>
        <end position="74"/>
    </location>
</feature>